<dbReference type="EMBL" id="BORC01000001">
    <property type="protein sequence ID" value="GIN60808.1"/>
    <property type="molecule type" value="Genomic_DNA"/>
</dbReference>
<name>A0A919WF40_9BACI</name>
<comment type="caution">
    <text evidence="1">The sequence shown here is derived from an EMBL/GenBank/DDBJ whole genome shotgun (WGS) entry which is preliminary data.</text>
</comment>
<protein>
    <submittedName>
        <fullName evidence="1">Uncharacterized protein</fullName>
    </submittedName>
</protein>
<reference evidence="1" key="1">
    <citation type="submission" date="2021-03" db="EMBL/GenBank/DDBJ databases">
        <title>Antimicrobial resistance genes in bacteria isolated from Japanese honey, and their potential for conferring macrolide and lincosamide resistance in the American foulbrood pathogen Paenibacillus larvae.</title>
        <authorList>
            <person name="Okamoto M."/>
            <person name="Kumagai M."/>
            <person name="Kanamori H."/>
            <person name="Takamatsu D."/>
        </authorList>
    </citation>
    <scope>NUCLEOTIDE SEQUENCE</scope>
    <source>
        <strain evidence="1">J27TS8</strain>
    </source>
</reference>
<gene>
    <name evidence="1" type="ORF">J27TS8_08010</name>
</gene>
<evidence type="ECO:0000313" key="1">
    <source>
        <dbReference type="EMBL" id="GIN60808.1"/>
    </source>
</evidence>
<dbReference type="Proteomes" id="UP000682111">
    <property type="component" value="Unassembled WGS sequence"/>
</dbReference>
<dbReference type="AlphaFoldDB" id="A0A919WF40"/>
<keyword evidence="2" id="KW-1185">Reference proteome</keyword>
<proteinExistence type="predicted"/>
<accession>A0A919WF40</accession>
<evidence type="ECO:0000313" key="2">
    <source>
        <dbReference type="Proteomes" id="UP000682111"/>
    </source>
</evidence>
<organism evidence="1 2">
    <name type="scientific">Robertmurraya siralis</name>
    <dbReference type="NCBI Taxonomy" id="77777"/>
    <lineage>
        <taxon>Bacteria</taxon>
        <taxon>Bacillati</taxon>
        <taxon>Bacillota</taxon>
        <taxon>Bacilli</taxon>
        <taxon>Bacillales</taxon>
        <taxon>Bacillaceae</taxon>
        <taxon>Robertmurraya</taxon>
    </lineage>
</organism>
<sequence length="46" mass="5429">MEKYYCENCRILYDGLDVCRVCGNEVINKIWIEVQNQNGSDEVRTD</sequence>